<protein>
    <submittedName>
        <fullName evidence="2">Uncharacterized protein</fullName>
    </submittedName>
</protein>
<accession>A0A9N9W0H5</accession>
<organism evidence="2 3">
    <name type="scientific">Clonostachys solani</name>
    <dbReference type="NCBI Taxonomy" id="160281"/>
    <lineage>
        <taxon>Eukaryota</taxon>
        <taxon>Fungi</taxon>
        <taxon>Dikarya</taxon>
        <taxon>Ascomycota</taxon>
        <taxon>Pezizomycotina</taxon>
        <taxon>Sordariomycetes</taxon>
        <taxon>Hypocreomycetidae</taxon>
        <taxon>Hypocreales</taxon>
        <taxon>Bionectriaceae</taxon>
        <taxon>Clonostachys</taxon>
    </lineage>
</organism>
<dbReference type="AntiFam" id="ANF00222">
    <property type="entry name" value="Shadow ORF (opposite groL1)"/>
</dbReference>
<dbReference type="OrthoDB" id="5149357at2759"/>
<name>A0A9N9W0H5_9HYPO</name>
<sequence>MHHHAWRTSRLVFGGLDDGNLSSSEERGDATGINETSADDLEGIQDTGGDHVNVLALGGVETLVEVAGVLVSQLANDDRALEASVLDDGTSRAGNGALDNTDTKLLVEVGGLEAVQSLGGGLEESSTTTGQDTLLNSGAGSVQSIDEAILLLTNLDLGGTTDLDDGNTTGELGQTLLELLLLVLGGGRIGDDTADLLASLSNGVLAALTVEEDGVLLGDGDGTSGTEQIRGSLLELDIELIGEDGTVGQDSKITEDGLAVVTEAGGLDGSNLELTTELVENADGKSLTVNVLSNDDKRASLLGRGLEGRNDVLDSRDLLLREENQRVLKLDLLGLGVGDEVGRDESTVESHTLSDLELILHGLALLDGDDTLLANLLHGIGNHLAEVVVAVGTDGGNLSDLLAGGDVTLVGLEELDDSVDSSLDTTAQVHRVATGGNVLYSLGENGTAEDGGSGGTVTGNFVGLGGDVLEETSTEVLELVLENDGLGNGNTVYNHN</sequence>
<reference evidence="2 3" key="2">
    <citation type="submission" date="2021-10" db="EMBL/GenBank/DDBJ databases">
        <authorList>
            <person name="Piombo E."/>
        </authorList>
    </citation>
    <scope>NUCLEOTIDE SEQUENCE [LARGE SCALE GENOMIC DNA]</scope>
</reference>
<gene>
    <name evidence="2" type="ORF">CSOL1703_00004111</name>
</gene>
<dbReference type="EMBL" id="CABFOC020000002">
    <property type="protein sequence ID" value="CAH0040953.1"/>
    <property type="molecule type" value="Genomic_DNA"/>
</dbReference>
<dbReference type="AlphaFoldDB" id="A0A9N9W0H5"/>
<keyword evidence="3" id="KW-1185">Reference proteome</keyword>
<evidence type="ECO:0000256" key="1">
    <source>
        <dbReference type="SAM" id="MobiDB-lite"/>
    </source>
</evidence>
<evidence type="ECO:0000313" key="3">
    <source>
        <dbReference type="Proteomes" id="UP000775872"/>
    </source>
</evidence>
<feature type="region of interest" description="Disordered" evidence="1">
    <location>
        <begin position="17"/>
        <end position="39"/>
    </location>
</feature>
<proteinExistence type="predicted"/>
<reference evidence="3" key="1">
    <citation type="submission" date="2019-06" db="EMBL/GenBank/DDBJ databases">
        <authorList>
            <person name="Broberg M."/>
        </authorList>
    </citation>
    <scope>NUCLEOTIDE SEQUENCE [LARGE SCALE GENOMIC DNA]</scope>
</reference>
<dbReference type="Proteomes" id="UP000775872">
    <property type="component" value="Unassembled WGS sequence"/>
</dbReference>
<comment type="caution">
    <text evidence="2">The sequence shown here is derived from an EMBL/GenBank/DDBJ whole genome shotgun (WGS) entry which is preliminary data.</text>
</comment>
<evidence type="ECO:0000313" key="2">
    <source>
        <dbReference type="EMBL" id="CAH0040953.1"/>
    </source>
</evidence>